<dbReference type="SUPFAM" id="SSF52304">
    <property type="entry name" value="Type II 3-dehydroquinate dehydratase"/>
    <property type="match status" value="1"/>
</dbReference>
<comment type="catalytic activity">
    <reaction evidence="1 8">
        <text>3-dehydroquinate = 3-dehydroshikimate + H2O</text>
        <dbReference type="Rhea" id="RHEA:21096"/>
        <dbReference type="ChEBI" id="CHEBI:15377"/>
        <dbReference type="ChEBI" id="CHEBI:16630"/>
        <dbReference type="ChEBI" id="CHEBI:32364"/>
        <dbReference type="EC" id="4.2.1.10"/>
    </reaction>
</comment>
<keyword evidence="7 8" id="KW-0456">Lyase</keyword>
<comment type="subunit">
    <text evidence="4 8">Homododecamer.</text>
</comment>
<evidence type="ECO:0000256" key="10">
    <source>
        <dbReference type="PIRSR" id="PIRSR001399-2"/>
    </source>
</evidence>
<dbReference type="GO" id="GO:0019631">
    <property type="term" value="P:quinate catabolic process"/>
    <property type="evidence" value="ECO:0007669"/>
    <property type="project" value="TreeGrafter"/>
</dbReference>
<comment type="pathway">
    <text evidence="2 8">Metabolic intermediate biosynthesis; chorismate biosynthesis; chorismate from D-erythrose 4-phosphate and phosphoenolpyruvate: step 3/7.</text>
</comment>
<dbReference type="NCBIfam" id="TIGR01088">
    <property type="entry name" value="aroQ"/>
    <property type="match status" value="1"/>
</dbReference>
<comment type="function">
    <text evidence="8">Catalyzes a trans-dehydration via an enolate intermediate.</text>
</comment>
<feature type="site" description="Transition state stabilizer" evidence="8 11">
    <location>
        <position position="17"/>
    </location>
</feature>
<dbReference type="Pfam" id="PF01220">
    <property type="entry name" value="DHquinase_II"/>
    <property type="match status" value="1"/>
</dbReference>
<keyword evidence="6 8" id="KW-0057">Aromatic amino acid biosynthesis</keyword>
<sequence length="147" mass="16532">MKILVINGPNINFLGIREKEIYGQMSYEELCSYIKKQAENLNIDVEILHSNVEGEIINIIQNNYDKVDGIIINPGAYTHYSYAIYDCIKSINKPVIEVHLTNIYARDEFRQKSVTAPACVGVISGFKEIGYKLALMALKDIGGNTND</sequence>
<evidence type="ECO:0000313" key="13">
    <source>
        <dbReference type="Proteomes" id="UP000014923"/>
    </source>
</evidence>
<feature type="binding site" evidence="8 10">
    <location>
        <position position="86"/>
    </location>
    <ligand>
        <name>substrate</name>
    </ligand>
</feature>
<feature type="binding site" evidence="8 10">
    <location>
        <begin position="100"/>
        <end position="101"/>
    </location>
    <ligand>
        <name>substrate</name>
    </ligand>
</feature>
<feature type="binding site" evidence="8 10">
    <location>
        <position position="110"/>
    </location>
    <ligand>
        <name>substrate</name>
    </ligand>
</feature>
<dbReference type="GO" id="GO:0009423">
    <property type="term" value="P:chorismate biosynthetic process"/>
    <property type="evidence" value="ECO:0007669"/>
    <property type="project" value="UniProtKB-UniRule"/>
</dbReference>
<dbReference type="InterPro" id="IPR036441">
    <property type="entry name" value="DHquinase_II_sf"/>
</dbReference>
<feature type="binding site" evidence="8 10">
    <location>
        <position position="73"/>
    </location>
    <ligand>
        <name>substrate</name>
    </ligand>
</feature>
<comment type="similarity">
    <text evidence="3 8">Belongs to the type-II 3-dehydroquinase family.</text>
</comment>
<evidence type="ECO:0000256" key="5">
    <source>
        <dbReference type="ARBA" id="ARBA00012060"/>
    </source>
</evidence>
<protein>
    <recommendedName>
        <fullName evidence="5 8">3-dehydroquinate dehydratase</fullName>
        <shortName evidence="8">3-dehydroquinase</shortName>
        <ecNumber evidence="5 8">4.2.1.10</ecNumber>
    </recommendedName>
    <alternativeName>
        <fullName evidence="8">Type II DHQase</fullName>
    </alternativeName>
</protein>
<dbReference type="AlphaFoldDB" id="R7RPT9"/>
<dbReference type="RefSeq" id="WP_018662101.1">
    <property type="nucleotide sequence ID" value="NZ_HF952018.1"/>
</dbReference>
<dbReference type="GO" id="GO:0009073">
    <property type="term" value="P:aromatic amino acid family biosynthetic process"/>
    <property type="evidence" value="ECO:0007669"/>
    <property type="project" value="UniProtKB-KW"/>
</dbReference>
<comment type="caution">
    <text evidence="12">The sequence shown here is derived from an EMBL/GenBank/DDBJ whole genome shotgun (WGS) entry which is preliminary data.</text>
</comment>
<dbReference type="GO" id="GO:0003855">
    <property type="term" value="F:3-dehydroquinate dehydratase activity"/>
    <property type="evidence" value="ECO:0007669"/>
    <property type="project" value="UniProtKB-UniRule"/>
</dbReference>
<dbReference type="eggNOG" id="COG0757">
    <property type="taxonomic scope" value="Bacteria"/>
</dbReference>
<organism evidence="12 13">
    <name type="scientific">Thermobrachium celere DSM 8682</name>
    <dbReference type="NCBI Taxonomy" id="941824"/>
    <lineage>
        <taxon>Bacteria</taxon>
        <taxon>Bacillati</taxon>
        <taxon>Bacillota</taxon>
        <taxon>Clostridia</taxon>
        <taxon>Eubacteriales</taxon>
        <taxon>Clostridiaceae</taxon>
        <taxon>Thermobrachium</taxon>
    </lineage>
</organism>
<keyword evidence="8" id="KW-0028">Amino-acid biosynthesis</keyword>
<evidence type="ECO:0000256" key="9">
    <source>
        <dbReference type="PIRSR" id="PIRSR001399-1"/>
    </source>
</evidence>
<keyword evidence="13" id="KW-1185">Reference proteome</keyword>
<feature type="active site" description="Proton acceptor" evidence="8 9">
    <location>
        <position position="22"/>
    </location>
</feature>
<dbReference type="PANTHER" id="PTHR21272:SF3">
    <property type="entry name" value="CATABOLIC 3-DEHYDROQUINASE"/>
    <property type="match status" value="1"/>
</dbReference>
<evidence type="ECO:0000256" key="8">
    <source>
        <dbReference type="HAMAP-Rule" id="MF_00169"/>
    </source>
</evidence>
<dbReference type="HOGENOM" id="CLU_090968_2_0_9"/>
<dbReference type="UniPathway" id="UPA00053">
    <property type="reaction ID" value="UER00086"/>
</dbReference>
<dbReference type="PIRSF" id="PIRSF001399">
    <property type="entry name" value="DHquinase_II"/>
    <property type="match status" value="1"/>
</dbReference>
<dbReference type="NCBIfam" id="NF003805">
    <property type="entry name" value="PRK05395.1-2"/>
    <property type="match status" value="1"/>
</dbReference>
<dbReference type="InterPro" id="IPR001874">
    <property type="entry name" value="DHquinase_II"/>
</dbReference>
<reference evidence="12" key="1">
    <citation type="submission" date="2013-03" db="EMBL/GenBank/DDBJ databases">
        <title>Draft genome sequence of the hydrogen-ethanol-producing anaerobic alkalithermophilic Caloramator celere.</title>
        <authorList>
            <person name="Ciranna A."/>
            <person name="Larjo A."/>
            <person name="Kivisto A."/>
            <person name="Santala V."/>
            <person name="Roos C."/>
            <person name="Karp M."/>
        </authorList>
    </citation>
    <scope>NUCLEOTIDE SEQUENCE [LARGE SCALE GENOMIC DNA]</scope>
    <source>
        <strain evidence="12">DSM 8682</strain>
    </source>
</reference>
<feature type="active site" description="Proton donor" evidence="8 9">
    <location>
        <position position="99"/>
    </location>
</feature>
<dbReference type="PANTHER" id="PTHR21272">
    <property type="entry name" value="CATABOLIC 3-DEHYDROQUINASE"/>
    <property type="match status" value="1"/>
</dbReference>
<dbReference type="PROSITE" id="PS01029">
    <property type="entry name" value="DEHYDROQUINASE_II"/>
    <property type="match status" value="1"/>
</dbReference>
<evidence type="ECO:0000256" key="2">
    <source>
        <dbReference type="ARBA" id="ARBA00004902"/>
    </source>
</evidence>
<dbReference type="GO" id="GO:0008652">
    <property type="term" value="P:amino acid biosynthetic process"/>
    <property type="evidence" value="ECO:0007669"/>
    <property type="project" value="UniProtKB-KW"/>
</dbReference>
<dbReference type="InterPro" id="IPR018509">
    <property type="entry name" value="DHquinase_II_CS"/>
</dbReference>
<evidence type="ECO:0000256" key="6">
    <source>
        <dbReference type="ARBA" id="ARBA00023141"/>
    </source>
</evidence>
<dbReference type="EC" id="4.2.1.10" evidence="5 8"/>
<evidence type="ECO:0000313" key="12">
    <source>
        <dbReference type="EMBL" id="CDF58222.1"/>
    </source>
</evidence>
<name>R7RPT9_9CLOT</name>
<dbReference type="NCBIfam" id="NF003807">
    <property type="entry name" value="PRK05395.1-4"/>
    <property type="match status" value="1"/>
</dbReference>
<evidence type="ECO:0000256" key="11">
    <source>
        <dbReference type="PIRSR" id="PIRSR001399-3"/>
    </source>
</evidence>
<evidence type="ECO:0000256" key="3">
    <source>
        <dbReference type="ARBA" id="ARBA00011037"/>
    </source>
</evidence>
<evidence type="ECO:0000256" key="7">
    <source>
        <dbReference type="ARBA" id="ARBA00023239"/>
    </source>
</evidence>
<dbReference type="CDD" id="cd00466">
    <property type="entry name" value="DHQase_II"/>
    <property type="match status" value="1"/>
</dbReference>
<accession>R7RPT9</accession>
<dbReference type="Gene3D" id="3.40.50.9100">
    <property type="entry name" value="Dehydroquinase, class II"/>
    <property type="match status" value="1"/>
</dbReference>
<evidence type="ECO:0000256" key="4">
    <source>
        <dbReference type="ARBA" id="ARBA00011193"/>
    </source>
</evidence>
<evidence type="ECO:0000256" key="1">
    <source>
        <dbReference type="ARBA" id="ARBA00001864"/>
    </source>
</evidence>
<feature type="binding site" evidence="8 10">
    <location>
        <position position="79"/>
    </location>
    <ligand>
        <name>substrate</name>
    </ligand>
</feature>
<gene>
    <name evidence="8" type="primary">aroQ</name>
    <name evidence="12" type="ORF">TCEL_00268</name>
</gene>
<dbReference type="HAMAP" id="MF_00169">
    <property type="entry name" value="AroQ"/>
    <property type="match status" value="1"/>
</dbReference>
<dbReference type="EMBL" id="CAVN010000095">
    <property type="protein sequence ID" value="CDF58222.1"/>
    <property type="molecule type" value="Genomic_DNA"/>
</dbReference>
<proteinExistence type="inferred from homology"/>
<dbReference type="Proteomes" id="UP000014923">
    <property type="component" value="Unassembled WGS sequence"/>
</dbReference>
<dbReference type="OrthoDB" id="9790793at2"/>